<dbReference type="EMBL" id="JANBPT010000043">
    <property type="protein sequence ID" value="KAJ1929208.1"/>
    <property type="molecule type" value="Genomic_DNA"/>
</dbReference>
<evidence type="ECO:0000313" key="2">
    <source>
        <dbReference type="Proteomes" id="UP001150569"/>
    </source>
</evidence>
<organism evidence="1 2">
    <name type="scientific">Tieghemiomyces parasiticus</name>
    <dbReference type="NCBI Taxonomy" id="78921"/>
    <lineage>
        <taxon>Eukaryota</taxon>
        <taxon>Fungi</taxon>
        <taxon>Fungi incertae sedis</taxon>
        <taxon>Zoopagomycota</taxon>
        <taxon>Kickxellomycotina</taxon>
        <taxon>Dimargaritomycetes</taxon>
        <taxon>Dimargaritales</taxon>
        <taxon>Dimargaritaceae</taxon>
        <taxon>Tieghemiomyces</taxon>
    </lineage>
</organism>
<name>A0A9W8AD62_9FUNG</name>
<evidence type="ECO:0000313" key="1">
    <source>
        <dbReference type="EMBL" id="KAJ1929208.1"/>
    </source>
</evidence>
<keyword evidence="2" id="KW-1185">Reference proteome</keyword>
<dbReference type="AlphaFoldDB" id="A0A9W8AD62"/>
<protein>
    <submittedName>
        <fullName evidence="1">Uncharacterized protein</fullName>
    </submittedName>
</protein>
<gene>
    <name evidence="1" type="ORF">IWQ60_001377</name>
</gene>
<reference evidence="1" key="1">
    <citation type="submission" date="2022-07" db="EMBL/GenBank/DDBJ databases">
        <title>Phylogenomic reconstructions and comparative analyses of Kickxellomycotina fungi.</title>
        <authorList>
            <person name="Reynolds N.K."/>
            <person name="Stajich J.E."/>
            <person name="Barry K."/>
            <person name="Grigoriev I.V."/>
            <person name="Crous P."/>
            <person name="Smith M.E."/>
        </authorList>
    </citation>
    <scope>NUCLEOTIDE SEQUENCE</scope>
    <source>
        <strain evidence="1">RSA 861</strain>
    </source>
</reference>
<dbReference type="Proteomes" id="UP001150569">
    <property type="component" value="Unassembled WGS sequence"/>
</dbReference>
<comment type="caution">
    <text evidence="1">The sequence shown here is derived from an EMBL/GenBank/DDBJ whole genome shotgun (WGS) entry which is preliminary data.</text>
</comment>
<proteinExistence type="predicted"/>
<accession>A0A9W8AD62</accession>
<sequence length="72" mass="8080">MATPVLYHLTGLSHISIFISTLSARYTICMVDLLPNYLLPMLVARLITSHLYTLQASSFCSTPPHQTHLHNL</sequence>